<dbReference type="EMBL" id="BJNP01000036">
    <property type="protein sequence ID" value="GEC73205.1"/>
    <property type="molecule type" value="Genomic_DNA"/>
</dbReference>
<evidence type="ECO:0000313" key="2">
    <source>
        <dbReference type="EMBL" id="GEC73205.1"/>
    </source>
</evidence>
<dbReference type="PANTHER" id="PTHR43685">
    <property type="entry name" value="GLYCOSYLTRANSFERASE"/>
    <property type="match status" value="1"/>
</dbReference>
<keyword evidence="2" id="KW-0808">Transferase</keyword>
<dbReference type="Gene3D" id="3.90.550.10">
    <property type="entry name" value="Spore Coat Polysaccharide Biosynthesis Protein SpsA, Chain A"/>
    <property type="match status" value="1"/>
</dbReference>
<dbReference type="PANTHER" id="PTHR43685:SF2">
    <property type="entry name" value="GLYCOSYLTRANSFERASE 2-LIKE DOMAIN-CONTAINING PROTEIN"/>
    <property type="match status" value="1"/>
</dbReference>
<organism evidence="2 3">
    <name type="scientific">Flavobacterium flevense</name>
    <dbReference type="NCBI Taxonomy" id="983"/>
    <lineage>
        <taxon>Bacteria</taxon>
        <taxon>Pseudomonadati</taxon>
        <taxon>Bacteroidota</taxon>
        <taxon>Flavobacteriia</taxon>
        <taxon>Flavobacteriales</taxon>
        <taxon>Flavobacteriaceae</taxon>
        <taxon>Flavobacterium</taxon>
    </lineage>
</organism>
<comment type="caution">
    <text evidence="2">The sequence shown here is derived from an EMBL/GenBank/DDBJ whole genome shotgun (WGS) entry which is preliminary data.</text>
</comment>
<dbReference type="STRING" id="983.SAMN05443543_108140"/>
<proteinExistence type="predicted"/>
<dbReference type="InterPro" id="IPR029044">
    <property type="entry name" value="Nucleotide-diphossugar_trans"/>
</dbReference>
<dbReference type="RefSeq" id="WP_073246016.1">
    <property type="nucleotide sequence ID" value="NZ_BJNP01000036.1"/>
</dbReference>
<dbReference type="GO" id="GO:0016740">
    <property type="term" value="F:transferase activity"/>
    <property type="evidence" value="ECO:0007669"/>
    <property type="project" value="UniProtKB-KW"/>
</dbReference>
<protein>
    <submittedName>
        <fullName evidence="2">Glycosyl transferase</fullName>
    </submittedName>
</protein>
<dbReference type="SUPFAM" id="SSF53448">
    <property type="entry name" value="Nucleotide-diphospho-sugar transferases"/>
    <property type="match status" value="1"/>
</dbReference>
<accession>A0A4Y4AY57</accession>
<dbReference type="AlphaFoldDB" id="A0A4Y4AY57"/>
<evidence type="ECO:0000259" key="1">
    <source>
        <dbReference type="Pfam" id="PF00535"/>
    </source>
</evidence>
<feature type="domain" description="Glycosyltransferase 2-like" evidence="1">
    <location>
        <begin position="8"/>
        <end position="136"/>
    </location>
</feature>
<sequence length="294" mass="34219">MNNQYLFTIVIPTHNRADDLKRCLVSLEKQTYKNFEVLVCDDGSTDHTKDIVEDFKDILNLKYFYNENTGGPAGPRNVGIENSQANWICFLDSDDWYSENRLEFISKLDLEEFDFLYHDLNVIQNGNIIRRNTSRNLNTTNPYRDLLCNLNAIPTSSTCVRKSFLVEAKGFSTNKDIVGLEDFHLWIRIAKSNARFKYIPEVLGFYFIGGDNLTLHDQRQINRFRALYTEFINQDVNRSFKNKISAALNYQTGWILVNNSQAKEAFSFLFRSLIFGSFAIKMRSLNMLRKGIKF</sequence>
<keyword evidence="3" id="KW-1185">Reference proteome</keyword>
<dbReference type="Pfam" id="PF00535">
    <property type="entry name" value="Glycos_transf_2"/>
    <property type="match status" value="1"/>
</dbReference>
<dbReference type="InterPro" id="IPR001173">
    <property type="entry name" value="Glyco_trans_2-like"/>
</dbReference>
<name>A0A4Y4AY57_9FLAO</name>
<dbReference type="InterPro" id="IPR050834">
    <property type="entry name" value="Glycosyltransf_2"/>
</dbReference>
<dbReference type="Proteomes" id="UP000316775">
    <property type="component" value="Unassembled WGS sequence"/>
</dbReference>
<reference evidence="2 3" key="1">
    <citation type="submission" date="2019-06" db="EMBL/GenBank/DDBJ databases">
        <title>Whole genome shotgun sequence of Flavobacterium flevense NBRC 14960.</title>
        <authorList>
            <person name="Hosoyama A."/>
            <person name="Uohara A."/>
            <person name="Ohji S."/>
            <person name="Ichikawa N."/>
        </authorList>
    </citation>
    <scope>NUCLEOTIDE SEQUENCE [LARGE SCALE GENOMIC DNA]</scope>
    <source>
        <strain evidence="2 3">NBRC 14960</strain>
    </source>
</reference>
<dbReference type="OrthoDB" id="597270at2"/>
<gene>
    <name evidence="2" type="ORF">FFL01_27440</name>
</gene>
<evidence type="ECO:0000313" key="3">
    <source>
        <dbReference type="Proteomes" id="UP000316775"/>
    </source>
</evidence>